<dbReference type="PANTHER" id="PTHR33498:SF1">
    <property type="entry name" value="TRANSPOSASE FOR INSERTION SEQUENCE ELEMENT IS1557"/>
    <property type="match status" value="1"/>
</dbReference>
<evidence type="ECO:0000313" key="3">
    <source>
        <dbReference type="Proteomes" id="UP000276417"/>
    </source>
</evidence>
<feature type="domain" description="Transposase IS204/IS1001/IS1096/IS1165 DDE" evidence="1">
    <location>
        <begin position="61"/>
        <end position="123"/>
    </location>
</feature>
<sequence length="139" mass="15718">MRSARMTERLTITLQDSALQGGASVSQRIGRAWGIQRSCTTSLRVMQRMTPTQPPHSLKRVGVDDFAFRWGTHYGTLVIDLDASKPVDVLPDWTATTLASWLRDHPEIEVVARDRSTEYARGSAEVRHRLSRSWIAGIW</sequence>
<dbReference type="Proteomes" id="UP000276417">
    <property type="component" value="Chromosome 2"/>
</dbReference>
<protein>
    <recommendedName>
        <fullName evidence="1">Transposase IS204/IS1001/IS1096/IS1165 DDE domain-containing protein</fullName>
    </recommendedName>
</protein>
<evidence type="ECO:0000313" key="2">
    <source>
        <dbReference type="EMBL" id="AZI44048.1"/>
    </source>
</evidence>
<dbReference type="Pfam" id="PF01610">
    <property type="entry name" value="DDE_Tnp_ISL3"/>
    <property type="match status" value="1"/>
</dbReference>
<gene>
    <name evidence="2" type="ORF">EHF33_14100</name>
</gene>
<dbReference type="PANTHER" id="PTHR33498">
    <property type="entry name" value="TRANSPOSASE FOR INSERTION SEQUENCE ELEMENT IS1557"/>
    <property type="match status" value="1"/>
</dbReference>
<reference evidence="2 3" key="1">
    <citation type="submission" date="2018-11" db="EMBL/GenBank/DDBJ databases">
        <title>Deinococcus shelandsis sp. nov., isolated from South Shetland Islands soil of Antarctica.</title>
        <authorList>
            <person name="Tian J."/>
        </authorList>
    </citation>
    <scope>NUCLEOTIDE SEQUENCE [LARGE SCALE GENOMIC DNA]</scope>
    <source>
        <strain evidence="2 3">S14-83T</strain>
    </source>
</reference>
<name>A0A3G8YFI1_9DEIO</name>
<dbReference type="InterPro" id="IPR002560">
    <property type="entry name" value="Transposase_DDE"/>
</dbReference>
<accession>A0A3G8YFI1</accession>
<dbReference type="KEGG" id="dph:EHF33_14100"/>
<organism evidence="2 3">
    <name type="scientific">Deinococcus psychrotolerans</name>
    <dbReference type="NCBI Taxonomy" id="2489213"/>
    <lineage>
        <taxon>Bacteria</taxon>
        <taxon>Thermotogati</taxon>
        <taxon>Deinococcota</taxon>
        <taxon>Deinococci</taxon>
        <taxon>Deinococcales</taxon>
        <taxon>Deinococcaceae</taxon>
        <taxon>Deinococcus</taxon>
    </lineage>
</organism>
<evidence type="ECO:0000259" key="1">
    <source>
        <dbReference type="Pfam" id="PF01610"/>
    </source>
</evidence>
<dbReference type="InterPro" id="IPR047951">
    <property type="entry name" value="Transpos_ISL3"/>
</dbReference>
<dbReference type="EMBL" id="CP034184">
    <property type="protein sequence ID" value="AZI44048.1"/>
    <property type="molecule type" value="Genomic_DNA"/>
</dbReference>
<dbReference type="AlphaFoldDB" id="A0A3G8YFI1"/>
<dbReference type="OrthoDB" id="8949337at2"/>
<proteinExistence type="predicted"/>
<keyword evidence="3" id="KW-1185">Reference proteome</keyword>